<accession>A0ABW0EZS6</accession>
<dbReference type="PANTHER" id="PTHR35336:SF5">
    <property type="entry name" value="ADENOSYLCOBINAMIDE AMIDOHYDROLASE"/>
    <property type="match status" value="1"/>
</dbReference>
<dbReference type="Pfam" id="PF01955">
    <property type="entry name" value="CbiZ"/>
    <property type="match status" value="1"/>
</dbReference>
<reference evidence="2" key="1">
    <citation type="journal article" date="2019" name="Int. J. Syst. Evol. Microbiol.">
        <title>The Global Catalogue of Microorganisms (GCM) 10K type strain sequencing project: providing services to taxonomists for standard genome sequencing and annotation.</title>
        <authorList>
            <consortium name="The Broad Institute Genomics Platform"/>
            <consortium name="The Broad Institute Genome Sequencing Center for Infectious Disease"/>
            <person name="Wu L."/>
            <person name="Ma J."/>
        </authorList>
    </citation>
    <scope>NUCLEOTIDE SEQUENCE [LARGE SCALE GENOMIC DNA]</scope>
    <source>
        <strain evidence="2">CCUG 59778</strain>
    </source>
</reference>
<proteinExistence type="predicted"/>
<dbReference type="InterPro" id="IPR002808">
    <property type="entry name" value="AdoCbi_amidolase"/>
</dbReference>
<organism evidence="1 2">
    <name type="scientific">Actinokineospora guangxiensis</name>
    <dbReference type="NCBI Taxonomy" id="1490288"/>
    <lineage>
        <taxon>Bacteria</taxon>
        <taxon>Bacillati</taxon>
        <taxon>Actinomycetota</taxon>
        <taxon>Actinomycetes</taxon>
        <taxon>Pseudonocardiales</taxon>
        <taxon>Pseudonocardiaceae</taxon>
        <taxon>Actinokineospora</taxon>
    </lineage>
</organism>
<comment type="caution">
    <text evidence="1">The sequence shown here is derived from an EMBL/GenBank/DDBJ whole genome shotgun (WGS) entry which is preliminary data.</text>
</comment>
<gene>
    <name evidence="1" type="ORF">ACFPM7_28860</name>
</gene>
<dbReference type="PANTHER" id="PTHR35336">
    <property type="entry name" value="ADENOSYLCOBINAMIDE AMIDOHYDROLASE"/>
    <property type="match status" value="1"/>
</dbReference>
<name>A0ABW0EZS6_9PSEU</name>
<dbReference type="EMBL" id="JBHSKF010000021">
    <property type="protein sequence ID" value="MFC5291080.1"/>
    <property type="molecule type" value="Genomic_DNA"/>
</dbReference>
<dbReference type="InterPro" id="IPR052209">
    <property type="entry name" value="CbiZ"/>
</dbReference>
<dbReference type="Proteomes" id="UP001596157">
    <property type="component" value="Unassembled WGS sequence"/>
</dbReference>
<evidence type="ECO:0000313" key="1">
    <source>
        <dbReference type="EMBL" id="MFC5291080.1"/>
    </source>
</evidence>
<keyword evidence="2" id="KW-1185">Reference proteome</keyword>
<evidence type="ECO:0000313" key="2">
    <source>
        <dbReference type="Proteomes" id="UP001596157"/>
    </source>
</evidence>
<dbReference type="RefSeq" id="WP_378250994.1">
    <property type="nucleotide sequence ID" value="NZ_JBHSKF010000021.1"/>
</dbReference>
<protein>
    <submittedName>
        <fullName evidence="1">Adenosylcobinamide amidohydrolase</fullName>
    </submittedName>
</protein>
<sequence>MISAELATPGLPDVRFRVEGGVRRPMLLWQWDRDVRVVSSAAWGGGAGARRWVLNAEVDVDYDRDPVPHLAEIATGAGLVPGTGVGLMTAAAVDRYQVGRDGGAWCAATVGISHPTLAAAPDAPAPAAGTINLVCWVPAPMCDAALVNLVITATEAKVQALNDSGIQATGTATDAVAVCCPVPLPDSAPQSYGGPRSRWGAPLARAVHSAVAAGTRDWLRRG</sequence>